<evidence type="ECO:0000256" key="6">
    <source>
        <dbReference type="PROSITE-ProRule" id="PRU00176"/>
    </source>
</evidence>
<evidence type="ECO:0000313" key="9">
    <source>
        <dbReference type="EMBL" id="CAK8690690.1"/>
    </source>
</evidence>
<dbReference type="Gene3D" id="1.25.40.10">
    <property type="entry name" value="Tetratricopeptide repeat domain"/>
    <property type="match status" value="2"/>
</dbReference>
<dbReference type="InterPro" id="IPR000504">
    <property type="entry name" value="RRM_dom"/>
</dbReference>
<keyword evidence="3" id="KW-0677">Repeat</keyword>
<feature type="compositionally biased region" description="Polar residues" evidence="7">
    <location>
        <begin position="857"/>
        <end position="870"/>
    </location>
</feature>
<dbReference type="Proteomes" id="UP001642483">
    <property type="component" value="Unassembled WGS sequence"/>
</dbReference>
<dbReference type="InterPro" id="IPR035979">
    <property type="entry name" value="RBD_domain_sf"/>
</dbReference>
<feature type="region of interest" description="Disordered" evidence="7">
    <location>
        <begin position="488"/>
        <end position="610"/>
    </location>
</feature>
<keyword evidence="4" id="KW-0508">mRNA splicing</keyword>
<dbReference type="Pfam" id="PF00076">
    <property type="entry name" value="RRM_1"/>
    <property type="match status" value="2"/>
</dbReference>
<dbReference type="Pfam" id="PF05843">
    <property type="entry name" value="Suf"/>
    <property type="match status" value="1"/>
</dbReference>
<organism evidence="9 10">
    <name type="scientific">Clavelina lepadiformis</name>
    <name type="common">Light-bulb sea squirt</name>
    <name type="synonym">Ascidia lepadiformis</name>
    <dbReference type="NCBI Taxonomy" id="159417"/>
    <lineage>
        <taxon>Eukaryota</taxon>
        <taxon>Metazoa</taxon>
        <taxon>Chordata</taxon>
        <taxon>Tunicata</taxon>
        <taxon>Ascidiacea</taxon>
        <taxon>Aplousobranchia</taxon>
        <taxon>Clavelinidae</taxon>
        <taxon>Clavelina</taxon>
    </lineage>
</organism>
<comment type="subcellular location">
    <subcellularLocation>
        <location evidence="1">Nucleus</location>
    </subcellularLocation>
</comment>
<dbReference type="InterPro" id="IPR011990">
    <property type="entry name" value="TPR-like_helical_dom_sf"/>
</dbReference>
<feature type="compositionally biased region" description="Basic and acidic residues" evidence="7">
    <location>
        <begin position="597"/>
        <end position="610"/>
    </location>
</feature>
<evidence type="ECO:0000259" key="8">
    <source>
        <dbReference type="PROSITE" id="PS50102"/>
    </source>
</evidence>
<evidence type="ECO:0000256" key="3">
    <source>
        <dbReference type="ARBA" id="ARBA00022737"/>
    </source>
</evidence>
<evidence type="ECO:0000313" key="10">
    <source>
        <dbReference type="Proteomes" id="UP001642483"/>
    </source>
</evidence>
<evidence type="ECO:0000256" key="7">
    <source>
        <dbReference type="SAM" id="MobiDB-lite"/>
    </source>
</evidence>
<evidence type="ECO:0000256" key="4">
    <source>
        <dbReference type="ARBA" id="ARBA00023187"/>
    </source>
</evidence>
<protein>
    <recommendedName>
        <fullName evidence="8">RRM domain-containing protein</fullName>
    </recommendedName>
</protein>
<keyword evidence="6" id="KW-0694">RNA-binding</keyword>
<dbReference type="PANTHER" id="PTHR17204:SF25">
    <property type="entry name" value="RRM DOMAIN-CONTAINING PROTEIN"/>
    <property type="match status" value="1"/>
</dbReference>
<feature type="domain" description="RRM" evidence="8">
    <location>
        <begin position="710"/>
        <end position="787"/>
    </location>
</feature>
<keyword evidence="10" id="KW-1185">Reference proteome</keyword>
<dbReference type="InterPro" id="IPR003107">
    <property type="entry name" value="HAT"/>
</dbReference>
<dbReference type="Gene3D" id="3.30.70.330">
    <property type="match status" value="2"/>
</dbReference>
<feature type="compositionally biased region" description="Basic and acidic residues" evidence="7">
    <location>
        <begin position="831"/>
        <end position="856"/>
    </location>
</feature>
<dbReference type="SUPFAM" id="SSF48452">
    <property type="entry name" value="TPR-like"/>
    <property type="match status" value="1"/>
</dbReference>
<dbReference type="EMBL" id="CAWYQH010000119">
    <property type="protein sequence ID" value="CAK8690690.1"/>
    <property type="molecule type" value="Genomic_DNA"/>
</dbReference>
<evidence type="ECO:0000256" key="2">
    <source>
        <dbReference type="ARBA" id="ARBA00022664"/>
    </source>
</evidence>
<sequence length="870" mass="99692">MAKVFPLTQTLWLSWLEDEQKFAESEEEHEQIEEIFETAVKDYLCPEVWLEYAQYSIRYVKEKDGIEKIRSIMERALSAVGLHVIQGSHLWEAYREIENAILMTLQPAPGSICTPEQNDQINHLVERIGTLFSRQLAVPLMNMESTMTEYIDWYKSSQDGEIPTSVQRSYEKALKILEEMKPLEEALESADDDTKKLEAYQACIAFEKKSNDPARIQCIYERAIADNCLNSELWVQYLTYLVRTLKSSAIVVSVHDRSVRNCPWTSELWRMYLHALERHGAPHEKLESVLEEALAAGFSSPGDYSFLWQTWCDQARRCYCAGDDKNKDELARLLRNAFDRATSHLLNTVYTAFGETGDPDYSLWCYWARCEAQYLDNMLKARQIMDQVMQDNAEARRNWKIWLEYFQLERLHGDIEHARSVLRHAAQSSAADDGSAESACLYLIQFERENGTLDELDDAMKKVESRLSKVQKRKEKVAMQIEEKKKRWEQNGQFQKKWNKQDWNVKSEKSPNKRKINKNAADHPVPEKKARMETRKEDSFKAPSSLPIRFVKPASKTEEDLPKTKVKPPFGPPPGFKPSTEEEPFAPPTAQASTSSEPKHDDRLERTPETEARTVFVSNIGYEVESVEDKLRKIFSPCGTVSAIRLVRSNKGNFRGFAYVEFQDELVVQKALELDRQLLEGRPLFVSPNVDKTKQPDFKVFKYETGMERHKLFVSGLSFKTSEEKVREVFSAHGLLKTVRIVTARNGKSKGLAYIEYENESDASQALIKTDQLEVDGFQIKVAISNPPARKRPSEDKRRVLGGGDRTQAAGRGRGRTQLSMVPRALQKSGSKKDDVGAGIGREDACDKDLPGEKKTQMSNKDFSSLFSRN</sequence>
<keyword evidence="2" id="KW-0507">mRNA processing</keyword>
<feature type="compositionally biased region" description="Basic and acidic residues" evidence="7">
    <location>
        <begin position="520"/>
        <end position="540"/>
    </location>
</feature>
<feature type="region of interest" description="Disordered" evidence="7">
    <location>
        <begin position="786"/>
        <end position="870"/>
    </location>
</feature>
<feature type="compositionally biased region" description="Basic and acidic residues" evidence="7">
    <location>
        <begin position="499"/>
        <end position="511"/>
    </location>
</feature>
<comment type="caution">
    <text evidence="9">The sequence shown here is derived from an EMBL/GenBank/DDBJ whole genome shotgun (WGS) entry which is preliminary data.</text>
</comment>
<feature type="domain" description="RRM" evidence="8">
    <location>
        <begin position="613"/>
        <end position="691"/>
    </location>
</feature>
<keyword evidence="5" id="KW-0539">Nucleus</keyword>
<accession>A0ABP0GKI6</accession>
<name>A0ABP0GKI6_CLALP</name>
<dbReference type="CDD" id="cd12391">
    <property type="entry name" value="RRM1_SART3"/>
    <property type="match status" value="1"/>
</dbReference>
<dbReference type="InterPro" id="IPR012677">
    <property type="entry name" value="Nucleotide-bd_a/b_plait_sf"/>
</dbReference>
<dbReference type="SMART" id="SM00360">
    <property type="entry name" value="RRM"/>
    <property type="match status" value="2"/>
</dbReference>
<dbReference type="SMART" id="SM00386">
    <property type="entry name" value="HAT"/>
    <property type="match status" value="7"/>
</dbReference>
<evidence type="ECO:0000256" key="5">
    <source>
        <dbReference type="ARBA" id="ARBA00023242"/>
    </source>
</evidence>
<dbReference type="SUPFAM" id="SSF54928">
    <property type="entry name" value="RNA-binding domain, RBD"/>
    <property type="match status" value="2"/>
</dbReference>
<dbReference type="PANTHER" id="PTHR17204">
    <property type="entry name" value="PRE-MRNA PROCESSING PROTEIN PRP39-RELATED"/>
    <property type="match status" value="1"/>
</dbReference>
<dbReference type="InterPro" id="IPR008847">
    <property type="entry name" value="Suf"/>
</dbReference>
<gene>
    <name evidence="9" type="ORF">CVLEPA_LOCUS23274</name>
</gene>
<evidence type="ECO:0000256" key="1">
    <source>
        <dbReference type="ARBA" id="ARBA00004123"/>
    </source>
</evidence>
<reference evidence="9 10" key="1">
    <citation type="submission" date="2024-02" db="EMBL/GenBank/DDBJ databases">
        <authorList>
            <person name="Daric V."/>
            <person name="Darras S."/>
        </authorList>
    </citation>
    <scope>NUCLEOTIDE SEQUENCE [LARGE SCALE GENOMIC DNA]</scope>
</reference>
<dbReference type="Pfam" id="PF16605">
    <property type="entry name" value="LSM_int_assoc"/>
    <property type="match status" value="1"/>
</dbReference>
<dbReference type="InterPro" id="IPR034217">
    <property type="entry name" value="SART3_RRM1"/>
</dbReference>
<dbReference type="PROSITE" id="PS50102">
    <property type="entry name" value="RRM"/>
    <property type="match status" value="2"/>
</dbReference>
<proteinExistence type="predicted"/>